<keyword evidence="13" id="KW-1278">Translocase</keyword>
<dbReference type="InterPro" id="IPR006122">
    <property type="entry name" value="HMA_Cu_ion-bd"/>
</dbReference>
<feature type="domain" description="HMA" evidence="22">
    <location>
        <begin position="2"/>
        <end position="68"/>
    </location>
</feature>
<dbReference type="PANTHER" id="PTHR43520:SF8">
    <property type="entry name" value="P-TYPE CU(+) TRANSPORTER"/>
    <property type="match status" value="1"/>
</dbReference>
<gene>
    <name evidence="23" type="ORF">TART1_2466</name>
</gene>
<keyword evidence="14 21" id="KW-1133">Transmembrane helix</keyword>
<proteinExistence type="inferred from homology"/>
<dbReference type="SUPFAM" id="SSF81665">
    <property type="entry name" value="Calcium ATPase, transmembrane domain M"/>
    <property type="match status" value="1"/>
</dbReference>
<dbReference type="EMBL" id="UNRR01000039">
    <property type="protein sequence ID" value="SYZ79593.1"/>
    <property type="molecule type" value="Genomic_DNA"/>
</dbReference>
<evidence type="ECO:0000256" key="8">
    <source>
        <dbReference type="ARBA" id="ARBA00022737"/>
    </source>
</evidence>
<evidence type="ECO:0000313" key="23">
    <source>
        <dbReference type="EMBL" id="SYZ79593.1"/>
    </source>
</evidence>
<dbReference type="CDD" id="cd00371">
    <property type="entry name" value="HMA"/>
    <property type="match status" value="2"/>
</dbReference>
<keyword evidence="8" id="KW-0677">Repeat</keyword>
<dbReference type="GO" id="GO:0140581">
    <property type="term" value="F:P-type monovalent copper transporter activity"/>
    <property type="evidence" value="ECO:0007669"/>
    <property type="project" value="UniProtKB-EC"/>
</dbReference>
<dbReference type="NCBIfam" id="TIGR00003">
    <property type="entry name" value="copper ion binding protein"/>
    <property type="match status" value="2"/>
</dbReference>
<dbReference type="InterPro" id="IPR023214">
    <property type="entry name" value="HAD_sf"/>
</dbReference>
<dbReference type="FunFam" id="3.30.70.100:FF:000005">
    <property type="entry name" value="Copper-exporting P-type ATPase A"/>
    <property type="match status" value="2"/>
</dbReference>
<dbReference type="PRINTS" id="PR00120">
    <property type="entry name" value="HATPASE"/>
</dbReference>
<evidence type="ECO:0000256" key="11">
    <source>
        <dbReference type="ARBA" id="ARBA00022840"/>
    </source>
</evidence>
<feature type="transmembrane region" description="Helical" evidence="21">
    <location>
        <begin position="263"/>
        <end position="282"/>
    </location>
</feature>
<dbReference type="Gene3D" id="2.70.150.10">
    <property type="entry name" value="Calcium-transporting ATPase, cytoplasmic transduction domain A"/>
    <property type="match status" value="1"/>
</dbReference>
<keyword evidence="15" id="KW-0186">Copper</keyword>
<evidence type="ECO:0000256" key="15">
    <source>
        <dbReference type="ARBA" id="ARBA00023008"/>
    </source>
</evidence>
<evidence type="ECO:0000256" key="7">
    <source>
        <dbReference type="ARBA" id="ARBA00022723"/>
    </source>
</evidence>
<feature type="transmembrane region" description="Helical" evidence="21">
    <location>
        <begin position="762"/>
        <end position="784"/>
    </location>
</feature>
<evidence type="ECO:0000256" key="21">
    <source>
        <dbReference type="RuleBase" id="RU362081"/>
    </source>
</evidence>
<evidence type="ECO:0000256" key="19">
    <source>
        <dbReference type="ARBA" id="ARBA00033239"/>
    </source>
</evidence>
<dbReference type="EC" id="7.2.2.8" evidence="3"/>
<dbReference type="OrthoDB" id="9813266at2"/>
<reference evidence="24" key="1">
    <citation type="submission" date="2018-05" db="EMBL/GenBank/DDBJ databases">
        <authorList>
            <person name="Strepis N."/>
        </authorList>
    </citation>
    <scope>NUCLEOTIDE SEQUENCE [LARGE SCALE GENOMIC DNA]</scope>
</reference>
<dbReference type="InterPro" id="IPR023298">
    <property type="entry name" value="ATPase_P-typ_TM_dom_sf"/>
</dbReference>
<dbReference type="InterPro" id="IPR036163">
    <property type="entry name" value="HMA_dom_sf"/>
</dbReference>
<feature type="transmembrane region" description="Helical" evidence="21">
    <location>
        <begin position="790"/>
        <end position="811"/>
    </location>
</feature>
<dbReference type="SFLD" id="SFLDG00002">
    <property type="entry name" value="C1.7:_P-type_atpase_like"/>
    <property type="match status" value="1"/>
</dbReference>
<evidence type="ECO:0000256" key="17">
    <source>
        <dbReference type="ARBA" id="ARBA00023136"/>
    </source>
</evidence>
<dbReference type="SUPFAM" id="SSF81653">
    <property type="entry name" value="Calcium ATPase, transduction domain A"/>
    <property type="match status" value="1"/>
</dbReference>
<dbReference type="NCBIfam" id="TIGR01511">
    <property type="entry name" value="ATPase-IB1_Cu"/>
    <property type="match status" value="1"/>
</dbReference>
<dbReference type="InterPro" id="IPR059000">
    <property type="entry name" value="ATPase_P-type_domA"/>
</dbReference>
<dbReference type="PRINTS" id="PR00119">
    <property type="entry name" value="CATATPASE"/>
</dbReference>
<dbReference type="Gene3D" id="3.30.70.100">
    <property type="match status" value="2"/>
</dbReference>
<keyword evidence="16" id="KW-0406">Ion transport</keyword>
<dbReference type="FunFam" id="2.70.150.10:FF:000002">
    <property type="entry name" value="Copper-transporting ATPase 1, putative"/>
    <property type="match status" value="1"/>
</dbReference>
<feature type="domain" description="HMA" evidence="22">
    <location>
        <begin position="72"/>
        <end position="138"/>
    </location>
</feature>
<evidence type="ECO:0000256" key="16">
    <source>
        <dbReference type="ARBA" id="ARBA00023065"/>
    </source>
</evidence>
<evidence type="ECO:0000259" key="22">
    <source>
        <dbReference type="PROSITE" id="PS50846"/>
    </source>
</evidence>
<evidence type="ECO:0000256" key="18">
    <source>
        <dbReference type="ARBA" id="ARBA00029719"/>
    </source>
</evidence>
<keyword evidence="9 21" id="KW-0547">Nucleotide-binding</keyword>
<evidence type="ECO:0000256" key="1">
    <source>
        <dbReference type="ARBA" id="ARBA00004651"/>
    </source>
</evidence>
<protein>
    <recommendedName>
        <fullName evidence="4">Copper-exporting P-type ATPase</fullName>
        <ecNumber evidence="3">7.2.2.8</ecNumber>
    </recommendedName>
    <alternativeName>
        <fullName evidence="18">Copper-exporting P-type ATPase A</fullName>
    </alternativeName>
    <alternativeName>
        <fullName evidence="19">Cu(+)-exporting ATPase</fullName>
    </alternativeName>
</protein>
<comment type="subcellular location">
    <subcellularLocation>
        <location evidence="1">Cell membrane</location>
        <topology evidence="1">Multi-pass membrane protein</topology>
    </subcellularLocation>
</comment>
<evidence type="ECO:0000256" key="12">
    <source>
        <dbReference type="ARBA" id="ARBA00022842"/>
    </source>
</evidence>
<evidence type="ECO:0000256" key="20">
    <source>
        <dbReference type="ARBA" id="ARBA00049289"/>
    </source>
</evidence>
<dbReference type="InterPro" id="IPR023299">
    <property type="entry name" value="ATPase_P-typ_cyto_dom_N"/>
</dbReference>
<dbReference type="Gene3D" id="3.40.1110.10">
    <property type="entry name" value="Calcium-transporting ATPase, cytoplasmic domain N"/>
    <property type="match status" value="1"/>
</dbReference>
<comment type="similarity">
    <text evidence="2 21">Belongs to the cation transport ATPase (P-type) (TC 3.A.3) family. Type IB subfamily.</text>
</comment>
<dbReference type="SFLD" id="SFLDS00003">
    <property type="entry name" value="Haloacid_Dehalogenase"/>
    <property type="match status" value="1"/>
</dbReference>
<keyword evidence="10" id="KW-0187">Copper transport</keyword>
<dbReference type="GO" id="GO:0005524">
    <property type="term" value="F:ATP binding"/>
    <property type="evidence" value="ECO:0007669"/>
    <property type="project" value="UniProtKB-UniRule"/>
</dbReference>
<dbReference type="Pfam" id="PF00122">
    <property type="entry name" value="E1-E2_ATPase"/>
    <property type="match status" value="1"/>
</dbReference>
<dbReference type="PROSITE" id="PS50846">
    <property type="entry name" value="HMA_2"/>
    <property type="match status" value="2"/>
</dbReference>
<keyword evidence="11 21" id="KW-0067">ATP-binding</keyword>
<evidence type="ECO:0000256" key="10">
    <source>
        <dbReference type="ARBA" id="ARBA00022796"/>
    </source>
</evidence>
<evidence type="ECO:0000256" key="2">
    <source>
        <dbReference type="ARBA" id="ARBA00006024"/>
    </source>
</evidence>
<dbReference type="InterPro" id="IPR001757">
    <property type="entry name" value="P_typ_ATPase"/>
</dbReference>
<dbReference type="PANTHER" id="PTHR43520">
    <property type="entry name" value="ATP7, ISOFORM B"/>
    <property type="match status" value="1"/>
</dbReference>
<dbReference type="GO" id="GO:0043682">
    <property type="term" value="F:P-type divalent copper transporter activity"/>
    <property type="evidence" value="ECO:0007669"/>
    <property type="project" value="TreeGrafter"/>
</dbReference>
<keyword evidence="5" id="KW-0813">Transport</keyword>
<dbReference type="SUPFAM" id="SSF56784">
    <property type="entry name" value="HAD-like"/>
    <property type="match status" value="1"/>
</dbReference>
<keyword evidence="6 21" id="KW-0812">Transmembrane</keyword>
<dbReference type="InterPro" id="IPR027256">
    <property type="entry name" value="P-typ_ATPase_IB"/>
</dbReference>
<keyword evidence="17 21" id="KW-0472">Membrane</keyword>
<evidence type="ECO:0000256" key="3">
    <source>
        <dbReference type="ARBA" id="ARBA00012517"/>
    </source>
</evidence>
<sequence>MENKSYDIEGMSCASCSQAVEKAAAKVAGVKEATVNLATEKLTVAVDESHFSEEILKNAVDAAGYVLVPNKKEKTFLIEGMSCASCSQTVEKVTRAVTGVSDASVNLATEKMVISYDPTVLHSGDIEKVVAEAGYKAIEENATIEESDQNQAKKEQHIKNMWRRFWLSAVFTVPLLYLAMGHMLGLPLPMSLHPNMYPVTFALTQLVLTIPVMVLGTKFFTVGFKSLFKGHPNMDSLVALGTSTAFLYSLYGTFAAIGGNNELVMNLYYESAAVILTLITLGKYFEAVSKGKTSEAIKKLMGLAPKTARVIRDGNEQEINLEAVMVGDILVVRPGEKMAVDGKVTEGLTSVDESMLTGESMPVEKKAGDAIIGGSINKNGSIQYRAEKVGKDTALAQIIKLVEDAQGSKAPIAKLADTISGYFVPIVIGLAVLAGLSWYFLGQESWIFALTITISVLVIACPCALGLATPTAIMVGTGKGAENGVLIKSGTALEVTHKIQTIVFDKTGTITEGKPKVTDVLVREGLDPDELLLLAASAEKGSEHPLGEAIVRDAEEKQLSLLKPSAFKALPGFGIAVTIDGKELLLGNEKLMLNHAIGLGSFAETSHTLAEQGKTPMYIAMDGELAGIIAVADTVKASSAAAIKKLRGMGIEIAMITGDNKRTAQAIANQVGIDRVLSEVLPEDKAEEVKKLQQGGRKVAMVGDGVNDAPALAQADIGIAIGSGTDVAIESADIVLMKSDLMAVATAVELSKATIKNIKENLFWAFAYNVLGIPVAMGILHVFGGPLLNPMIAGAAMSFSSVSVVLNALRLKGFKPSVSKR</sequence>
<dbReference type="InterPro" id="IPR006121">
    <property type="entry name" value="HMA_dom"/>
</dbReference>
<dbReference type="Pfam" id="PF00403">
    <property type="entry name" value="HMA"/>
    <property type="match status" value="2"/>
</dbReference>
<evidence type="ECO:0000256" key="5">
    <source>
        <dbReference type="ARBA" id="ARBA00022448"/>
    </source>
</evidence>
<dbReference type="Pfam" id="PF00702">
    <property type="entry name" value="Hydrolase"/>
    <property type="match status" value="1"/>
</dbReference>
<dbReference type="Proteomes" id="UP000262072">
    <property type="component" value="Unassembled WGS sequence"/>
</dbReference>
<dbReference type="RefSeq" id="WP_119093728.1">
    <property type="nucleotide sequence ID" value="NZ_UNRR01000039.1"/>
</dbReference>
<dbReference type="GO" id="GO:0055070">
    <property type="term" value="P:copper ion homeostasis"/>
    <property type="evidence" value="ECO:0007669"/>
    <property type="project" value="TreeGrafter"/>
</dbReference>
<evidence type="ECO:0000256" key="14">
    <source>
        <dbReference type="ARBA" id="ARBA00022989"/>
    </source>
</evidence>
<dbReference type="CDD" id="cd02094">
    <property type="entry name" value="P-type_ATPase_Cu-like"/>
    <property type="match status" value="1"/>
</dbReference>
<evidence type="ECO:0000256" key="13">
    <source>
        <dbReference type="ARBA" id="ARBA00022967"/>
    </source>
</evidence>
<feature type="transmembrane region" description="Helical" evidence="21">
    <location>
        <begin position="419"/>
        <end position="440"/>
    </location>
</feature>
<keyword evidence="7 21" id="KW-0479">Metal-binding</keyword>
<evidence type="ECO:0000256" key="4">
    <source>
        <dbReference type="ARBA" id="ARBA00015102"/>
    </source>
</evidence>
<keyword evidence="21" id="KW-1003">Cell membrane</keyword>
<dbReference type="FunFam" id="3.40.50.1000:FF:000333">
    <property type="entry name" value="Copper-transporting ATPase 2"/>
    <property type="match status" value="1"/>
</dbReference>
<dbReference type="GO" id="GO:0005507">
    <property type="term" value="F:copper ion binding"/>
    <property type="evidence" value="ECO:0007669"/>
    <property type="project" value="InterPro"/>
</dbReference>
<evidence type="ECO:0000256" key="6">
    <source>
        <dbReference type="ARBA" id="ARBA00022692"/>
    </source>
</evidence>
<dbReference type="SFLD" id="SFLDF00027">
    <property type="entry name" value="p-type_atpase"/>
    <property type="match status" value="1"/>
</dbReference>
<accession>A0A383TH33</accession>
<dbReference type="GO" id="GO:0016887">
    <property type="term" value="F:ATP hydrolysis activity"/>
    <property type="evidence" value="ECO:0007669"/>
    <property type="project" value="InterPro"/>
</dbReference>
<dbReference type="InterPro" id="IPR036412">
    <property type="entry name" value="HAD-like_sf"/>
</dbReference>
<dbReference type="GO" id="GO:0005886">
    <property type="term" value="C:plasma membrane"/>
    <property type="evidence" value="ECO:0007669"/>
    <property type="project" value="UniProtKB-SubCell"/>
</dbReference>
<dbReference type="SUPFAM" id="SSF55008">
    <property type="entry name" value="HMA, heavy metal-associated domain"/>
    <property type="match status" value="2"/>
</dbReference>
<keyword evidence="12" id="KW-0460">Magnesium</keyword>
<evidence type="ECO:0000313" key="24">
    <source>
        <dbReference type="Proteomes" id="UP000262072"/>
    </source>
</evidence>
<dbReference type="InterPro" id="IPR018303">
    <property type="entry name" value="ATPase_P-typ_P_site"/>
</dbReference>
<organism evidence="23 24">
    <name type="scientific">Trichococcus shcherbakoviae</name>
    <dbReference type="NCBI Taxonomy" id="2094020"/>
    <lineage>
        <taxon>Bacteria</taxon>
        <taxon>Bacillati</taxon>
        <taxon>Bacillota</taxon>
        <taxon>Bacilli</taxon>
        <taxon>Lactobacillales</taxon>
        <taxon>Carnobacteriaceae</taxon>
        <taxon>Trichococcus</taxon>
    </lineage>
</organism>
<feature type="transmembrane region" description="Helical" evidence="21">
    <location>
        <begin position="196"/>
        <end position="216"/>
    </location>
</feature>
<feature type="transmembrane region" description="Helical" evidence="21">
    <location>
        <begin position="165"/>
        <end position="184"/>
    </location>
</feature>
<feature type="transmembrane region" description="Helical" evidence="21">
    <location>
        <begin position="237"/>
        <end position="257"/>
    </location>
</feature>
<dbReference type="InterPro" id="IPR044492">
    <property type="entry name" value="P_typ_ATPase_HD_dom"/>
</dbReference>
<dbReference type="NCBIfam" id="TIGR01525">
    <property type="entry name" value="ATPase-IB_hvy"/>
    <property type="match status" value="1"/>
</dbReference>
<dbReference type="AlphaFoldDB" id="A0A383TH33"/>
<dbReference type="NCBIfam" id="TIGR01494">
    <property type="entry name" value="ATPase_P-type"/>
    <property type="match status" value="1"/>
</dbReference>
<evidence type="ECO:0000256" key="9">
    <source>
        <dbReference type="ARBA" id="ARBA00022741"/>
    </source>
</evidence>
<dbReference type="InterPro" id="IPR008250">
    <property type="entry name" value="ATPase_P-typ_transduc_dom_A_sf"/>
</dbReference>
<name>A0A383TH33_9LACT</name>
<comment type="catalytic activity">
    <reaction evidence="20">
        <text>Cu(+)(in) + ATP + H2O = Cu(+)(out) + ADP + phosphate + H(+)</text>
        <dbReference type="Rhea" id="RHEA:25792"/>
        <dbReference type="ChEBI" id="CHEBI:15377"/>
        <dbReference type="ChEBI" id="CHEBI:15378"/>
        <dbReference type="ChEBI" id="CHEBI:30616"/>
        <dbReference type="ChEBI" id="CHEBI:43474"/>
        <dbReference type="ChEBI" id="CHEBI:49552"/>
        <dbReference type="ChEBI" id="CHEBI:456216"/>
        <dbReference type="EC" id="7.2.2.8"/>
    </reaction>
</comment>
<feature type="transmembrane region" description="Helical" evidence="21">
    <location>
        <begin position="446"/>
        <end position="469"/>
    </location>
</feature>
<dbReference type="Gene3D" id="3.40.50.1000">
    <property type="entry name" value="HAD superfamily/HAD-like"/>
    <property type="match status" value="1"/>
</dbReference>
<dbReference type="PROSITE" id="PS00154">
    <property type="entry name" value="ATPASE_E1_E2"/>
    <property type="match status" value="1"/>
</dbReference>